<dbReference type="SUPFAM" id="SSF47090">
    <property type="entry name" value="PGBD-like"/>
    <property type="match status" value="1"/>
</dbReference>
<feature type="domain" description="Peptidase metallopeptidase" evidence="6">
    <location>
        <begin position="101"/>
        <end position="266"/>
    </location>
</feature>
<dbReference type="Gene3D" id="2.130.10.10">
    <property type="entry name" value="YVTN repeat-like/Quinoprotein amine dehydrogenase"/>
    <property type="match status" value="1"/>
</dbReference>
<dbReference type="PANTHER" id="PTHR10201:SF323">
    <property type="entry name" value="MATRIX METALLOPROTEINASE-21"/>
    <property type="match status" value="1"/>
</dbReference>
<evidence type="ECO:0000313" key="8">
    <source>
        <dbReference type="Proteomes" id="UP001240236"/>
    </source>
</evidence>
<dbReference type="InterPro" id="IPR015943">
    <property type="entry name" value="WD40/YVTN_repeat-like_dom_sf"/>
</dbReference>
<keyword evidence="3" id="KW-0378">Hydrolase</keyword>
<evidence type="ECO:0000256" key="3">
    <source>
        <dbReference type="ARBA" id="ARBA00022801"/>
    </source>
</evidence>
<gene>
    <name evidence="7" type="ORF">J2S42_000289</name>
</gene>
<dbReference type="SUPFAM" id="SSF50978">
    <property type="entry name" value="WD40 repeat-like"/>
    <property type="match status" value="1"/>
</dbReference>
<dbReference type="GO" id="GO:0008270">
    <property type="term" value="F:zinc ion binding"/>
    <property type="evidence" value="ECO:0007669"/>
    <property type="project" value="InterPro"/>
</dbReference>
<dbReference type="SMART" id="SM00235">
    <property type="entry name" value="ZnMc"/>
    <property type="match status" value="1"/>
</dbReference>
<dbReference type="GO" id="GO:0006508">
    <property type="term" value="P:proteolysis"/>
    <property type="evidence" value="ECO:0007669"/>
    <property type="project" value="UniProtKB-KW"/>
</dbReference>
<dbReference type="Proteomes" id="UP001240236">
    <property type="component" value="Unassembled WGS sequence"/>
</dbReference>
<dbReference type="InterPro" id="IPR002477">
    <property type="entry name" value="Peptidoglycan-bd-like"/>
</dbReference>
<organism evidence="7 8">
    <name type="scientific">Catenuloplanes indicus</name>
    <dbReference type="NCBI Taxonomy" id="137267"/>
    <lineage>
        <taxon>Bacteria</taxon>
        <taxon>Bacillati</taxon>
        <taxon>Actinomycetota</taxon>
        <taxon>Actinomycetes</taxon>
        <taxon>Micromonosporales</taxon>
        <taxon>Micromonosporaceae</taxon>
        <taxon>Catenuloplanes</taxon>
    </lineage>
</organism>
<evidence type="ECO:0000256" key="1">
    <source>
        <dbReference type="ARBA" id="ARBA00022670"/>
    </source>
</evidence>
<dbReference type="GO" id="GO:0031012">
    <property type="term" value="C:extracellular matrix"/>
    <property type="evidence" value="ECO:0007669"/>
    <property type="project" value="InterPro"/>
</dbReference>
<dbReference type="GO" id="GO:0004222">
    <property type="term" value="F:metalloendopeptidase activity"/>
    <property type="evidence" value="ECO:0007669"/>
    <property type="project" value="InterPro"/>
</dbReference>
<sequence>MTAPRTRRLDLDTIAQVPTIKAGESATGLAEVQRYLRSFGYLRRADYTPDQLDAGTSEALNKFQERLGLTATGAFDDATREEMTKARCALPDMSNGVAFATTCAWDRRTLTYTFDSGTADITGAAEIDAVRAAFATWAAAAPLTFAEVSAGQNPDIRIGWRPAADPDLSMVGGTLAHADFPPGCSVVTNTLPKPLHFDDSEHTWSVGAQSGAFDVETVALHEIGHLLGLAHSSVPGAVMFPTVRPNFELRSLTDDDLAAVTSLYEPPWREIGHANDVTAMAGLNGKLYCTTRDNQLWMRDPIAWEVDWVAIGHANNVVAMAGLNGMLFCATGDNRLWMRDAFPWDTPWTDIGHANDVTAMAGLNGKLYCTTRDNRLWMRDPVPWEVGWADIGHADNVVGLAGLTATLFCATSDGNLWMRDPNPWDTPWTDIGHANNVVAMDAVAGSLFCATSDNRLWTRPPTI</sequence>
<dbReference type="InterPro" id="IPR036322">
    <property type="entry name" value="WD40_repeat_dom_sf"/>
</dbReference>
<reference evidence="7 8" key="1">
    <citation type="submission" date="2023-07" db="EMBL/GenBank/DDBJ databases">
        <title>Sequencing the genomes of 1000 actinobacteria strains.</title>
        <authorList>
            <person name="Klenk H.-P."/>
        </authorList>
    </citation>
    <scope>NUCLEOTIDE SEQUENCE [LARGE SCALE GENOMIC DNA]</scope>
    <source>
        <strain evidence="7 8">DSM 44709</strain>
    </source>
</reference>
<dbReference type="Gene3D" id="3.40.390.10">
    <property type="entry name" value="Collagenase (Catalytic Domain)"/>
    <property type="match status" value="1"/>
</dbReference>
<dbReference type="SUPFAM" id="SSF55486">
    <property type="entry name" value="Metalloproteases ('zincins'), catalytic domain"/>
    <property type="match status" value="1"/>
</dbReference>
<keyword evidence="4" id="KW-0862">Zinc</keyword>
<evidence type="ECO:0000256" key="4">
    <source>
        <dbReference type="ARBA" id="ARBA00022833"/>
    </source>
</evidence>
<dbReference type="AlphaFoldDB" id="A0AAE3VTY9"/>
<dbReference type="PRINTS" id="PR00138">
    <property type="entry name" value="MATRIXIN"/>
</dbReference>
<keyword evidence="5" id="KW-0482">Metalloprotease</keyword>
<protein>
    <recommendedName>
        <fullName evidence="6">Peptidase metallopeptidase domain-containing protein</fullName>
    </recommendedName>
</protein>
<keyword evidence="8" id="KW-1185">Reference proteome</keyword>
<dbReference type="InterPro" id="IPR001818">
    <property type="entry name" value="Pept_M10_metallopeptidase"/>
</dbReference>
<dbReference type="InterPro" id="IPR006026">
    <property type="entry name" value="Peptidase_Metallo"/>
</dbReference>
<comment type="caution">
    <text evidence="7">The sequence shown here is derived from an EMBL/GenBank/DDBJ whole genome shotgun (WGS) entry which is preliminary data.</text>
</comment>
<evidence type="ECO:0000256" key="5">
    <source>
        <dbReference type="ARBA" id="ARBA00023049"/>
    </source>
</evidence>
<keyword evidence="2" id="KW-0479">Metal-binding</keyword>
<keyword evidence="1" id="KW-0645">Protease</keyword>
<evidence type="ECO:0000256" key="2">
    <source>
        <dbReference type="ARBA" id="ARBA00022723"/>
    </source>
</evidence>
<dbReference type="EMBL" id="JAUSUZ010000001">
    <property type="protein sequence ID" value="MDQ0363620.1"/>
    <property type="molecule type" value="Genomic_DNA"/>
</dbReference>
<dbReference type="PANTHER" id="PTHR10201">
    <property type="entry name" value="MATRIX METALLOPROTEINASE"/>
    <property type="match status" value="1"/>
</dbReference>
<proteinExistence type="predicted"/>
<name>A0AAE3VTY9_9ACTN</name>
<dbReference type="Pfam" id="PF01471">
    <property type="entry name" value="PG_binding_1"/>
    <property type="match status" value="1"/>
</dbReference>
<evidence type="ECO:0000259" key="6">
    <source>
        <dbReference type="SMART" id="SM00235"/>
    </source>
</evidence>
<dbReference type="InterPro" id="IPR024079">
    <property type="entry name" value="MetalloPept_cat_dom_sf"/>
</dbReference>
<accession>A0AAE3VTY9</accession>
<dbReference type="InterPro" id="IPR021190">
    <property type="entry name" value="Pept_M10A"/>
</dbReference>
<dbReference type="Pfam" id="PF00413">
    <property type="entry name" value="Peptidase_M10"/>
    <property type="match status" value="1"/>
</dbReference>
<evidence type="ECO:0000313" key="7">
    <source>
        <dbReference type="EMBL" id="MDQ0363620.1"/>
    </source>
</evidence>
<dbReference type="RefSeq" id="WP_307234390.1">
    <property type="nucleotide sequence ID" value="NZ_JAUSUZ010000001.1"/>
</dbReference>
<dbReference type="InterPro" id="IPR036365">
    <property type="entry name" value="PGBD-like_sf"/>
</dbReference>